<dbReference type="EMBL" id="FRAA01000002">
    <property type="protein sequence ID" value="SHJ93157.1"/>
    <property type="molecule type" value="Genomic_DNA"/>
</dbReference>
<dbReference type="PANTHER" id="PTHR33446:SF2">
    <property type="entry name" value="PROTEIN TONB"/>
    <property type="match status" value="1"/>
</dbReference>
<dbReference type="AlphaFoldDB" id="A0A1M6NBW7"/>
<organism evidence="12 13">
    <name type="scientific">Reichenbachiella agariperforans</name>
    <dbReference type="NCBI Taxonomy" id="156994"/>
    <lineage>
        <taxon>Bacteria</taxon>
        <taxon>Pseudomonadati</taxon>
        <taxon>Bacteroidota</taxon>
        <taxon>Cytophagia</taxon>
        <taxon>Cytophagales</taxon>
        <taxon>Reichenbachiellaceae</taxon>
        <taxon>Reichenbachiella</taxon>
    </lineage>
</organism>
<comment type="subcellular location">
    <subcellularLocation>
        <location evidence="1">Cell inner membrane</location>
        <topology evidence="1">Single-pass membrane protein</topology>
        <orientation evidence="1">Periplasmic side</orientation>
    </subcellularLocation>
</comment>
<evidence type="ECO:0000256" key="10">
    <source>
        <dbReference type="SAM" id="Phobius"/>
    </source>
</evidence>
<dbReference type="Gene3D" id="3.30.1150.10">
    <property type="match status" value="1"/>
</dbReference>
<accession>A0A1M6NBW7</accession>
<evidence type="ECO:0000256" key="1">
    <source>
        <dbReference type="ARBA" id="ARBA00004383"/>
    </source>
</evidence>
<feature type="transmembrane region" description="Helical" evidence="10">
    <location>
        <begin position="16"/>
        <end position="36"/>
    </location>
</feature>
<keyword evidence="7" id="KW-0653">Protein transport</keyword>
<evidence type="ECO:0000256" key="8">
    <source>
        <dbReference type="ARBA" id="ARBA00022989"/>
    </source>
</evidence>
<dbReference type="SUPFAM" id="SSF74653">
    <property type="entry name" value="TolA/TonB C-terminal domain"/>
    <property type="match status" value="1"/>
</dbReference>
<dbReference type="Proteomes" id="UP000184474">
    <property type="component" value="Unassembled WGS sequence"/>
</dbReference>
<reference evidence="13" key="1">
    <citation type="submission" date="2016-11" db="EMBL/GenBank/DDBJ databases">
        <authorList>
            <person name="Varghese N."/>
            <person name="Submissions S."/>
        </authorList>
    </citation>
    <scope>NUCLEOTIDE SEQUENCE [LARGE SCALE GENOMIC DNA]</scope>
    <source>
        <strain evidence="13">DSM 26134</strain>
    </source>
</reference>
<dbReference type="PROSITE" id="PS52015">
    <property type="entry name" value="TONB_CTD"/>
    <property type="match status" value="1"/>
</dbReference>
<evidence type="ECO:0000256" key="5">
    <source>
        <dbReference type="ARBA" id="ARBA00022519"/>
    </source>
</evidence>
<dbReference type="GO" id="GO:0031992">
    <property type="term" value="F:energy transducer activity"/>
    <property type="evidence" value="ECO:0007669"/>
    <property type="project" value="InterPro"/>
</dbReference>
<evidence type="ECO:0000256" key="4">
    <source>
        <dbReference type="ARBA" id="ARBA00022475"/>
    </source>
</evidence>
<proteinExistence type="inferred from homology"/>
<evidence type="ECO:0000256" key="6">
    <source>
        <dbReference type="ARBA" id="ARBA00022692"/>
    </source>
</evidence>
<dbReference type="GO" id="GO:0055085">
    <property type="term" value="P:transmembrane transport"/>
    <property type="evidence" value="ECO:0007669"/>
    <property type="project" value="InterPro"/>
</dbReference>
<dbReference type="STRING" id="156994.SAMN04488028_102192"/>
<feature type="domain" description="TonB C-terminal" evidence="11">
    <location>
        <begin position="135"/>
        <end position="225"/>
    </location>
</feature>
<keyword evidence="3" id="KW-0813">Transport</keyword>
<dbReference type="InterPro" id="IPR006260">
    <property type="entry name" value="TonB/TolA_C"/>
</dbReference>
<dbReference type="InterPro" id="IPR051045">
    <property type="entry name" value="TonB-dependent_transducer"/>
</dbReference>
<dbReference type="PANTHER" id="PTHR33446">
    <property type="entry name" value="PROTEIN TONB-RELATED"/>
    <property type="match status" value="1"/>
</dbReference>
<dbReference type="GO" id="GO:0015891">
    <property type="term" value="P:siderophore transport"/>
    <property type="evidence" value="ECO:0007669"/>
    <property type="project" value="InterPro"/>
</dbReference>
<dbReference type="PRINTS" id="PR01374">
    <property type="entry name" value="TONBPROTEIN"/>
</dbReference>
<dbReference type="GO" id="GO:0030288">
    <property type="term" value="C:outer membrane-bounded periplasmic space"/>
    <property type="evidence" value="ECO:0007669"/>
    <property type="project" value="InterPro"/>
</dbReference>
<keyword evidence="9 10" id="KW-0472">Membrane</keyword>
<keyword evidence="4" id="KW-1003">Cell membrane</keyword>
<dbReference type="Pfam" id="PF03544">
    <property type="entry name" value="TonB_C"/>
    <property type="match status" value="1"/>
</dbReference>
<name>A0A1M6NBW7_REIAG</name>
<evidence type="ECO:0000256" key="3">
    <source>
        <dbReference type="ARBA" id="ARBA00022448"/>
    </source>
</evidence>
<keyword evidence="6 10" id="KW-0812">Transmembrane</keyword>
<keyword evidence="13" id="KW-1185">Reference proteome</keyword>
<comment type="similarity">
    <text evidence="2">Belongs to the TonB family.</text>
</comment>
<dbReference type="InterPro" id="IPR003538">
    <property type="entry name" value="TonB"/>
</dbReference>
<evidence type="ECO:0000256" key="7">
    <source>
        <dbReference type="ARBA" id="ARBA00022927"/>
    </source>
</evidence>
<evidence type="ECO:0000256" key="2">
    <source>
        <dbReference type="ARBA" id="ARBA00006555"/>
    </source>
</evidence>
<dbReference type="RefSeq" id="WP_073120990.1">
    <property type="nucleotide sequence ID" value="NZ_FRAA01000002.1"/>
</dbReference>
<dbReference type="NCBIfam" id="TIGR01352">
    <property type="entry name" value="tonB_Cterm"/>
    <property type="match status" value="1"/>
</dbReference>
<dbReference type="GO" id="GO:0015031">
    <property type="term" value="P:protein transport"/>
    <property type="evidence" value="ECO:0007669"/>
    <property type="project" value="UniProtKB-KW"/>
</dbReference>
<sequence>MELRKNPAIDLERKRGMFFSIGLVTSLSLVLMAFNWRTEEVVPHLPEPEVEYDVFYVIEPVAAVIKSPERPKAPIERKSVQAPVFVETQEEIEALVEIEELTIDIDDVVVVDEELEEEEPDVYIGVVEQMPEPVGGMASFYSHIGREMKYPNRARRDGVEGRVFVQFVVDRDGSIAEIEVIKGISTDCDEEAARVLATVPRWNPGKQRGKPVRVRMIVPIVFRLN</sequence>
<keyword evidence="5" id="KW-0997">Cell inner membrane</keyword>
<gene>
    <name evidence="12" type="ORF">SAMN04488028_102192</name>
</gene>
<dbReference type="InterPro" id="IPR037682">
    <property type="entry name" value="TonB_C"/>
</dbReference>
<dbReference type="GO" id="GO:0098797">
    <property type="term" value="C:plasma membrane protein complex"/>
    <property type="evidence" value="ECO:0007669"/>
    <property type="project" value="TreeGrafter"/>
</dbReference>
<evidence type="ECO:0000256" key="9">
    <source>
        <dbReference type="ARBA" id="ARBA00023136"/>
    </source>
</evidence>
<evidence type="ECO:0000313" key="12">
    <source>
        <dbReference type="EMBL" id="SHJ93157.1"/>
    </source>
</evidence>
<evidence type="ECO:0000259" key="11">
    <source>
        <dbReference type="PROSITE" id="PS52015"/>
    </source>
</evidence>
<evidence type="ECO:0000313" key="13">
    <source>
        <dbReference type="Proteomes" id="UP000184474"/>
    </source>
</evidence>
<keyword evidence="8 10" id="KW-1133">Transmembrane helix</keyword>
<protein>
    <submittedName>
        <fullName evidence="12">Protein TonB</fullName>
    </submittedName>
</protein>